<accession>A0A427HA73</accession>
<feature type="domain" description="Spore protein YkvP/CgeB glycosyl transferase-like" evidence="1">
    <location>
        <begin position="208"/>
        <end position="291"/>
    </location>
</feature>
<sequence>MKVLALSSARREPDFSSVFQHLGQHVELDLRMLDKQAQRDLRSTLRGIDLSRYQRILLDLHFKHIFSQTGFLQGLPGLLIYEEDACQNYLQGSRWRGRFSRFYRALPNARVVATGAGVAEQLAAEGFAVSFIPKGYDPAMIYAETGERDIELGFIGRTGSAVYAERKALLEQLAANEPLQVLRTEPGEPYRKMLNRITYFVSADVGLGEYMAKNFEAMACGCVLLAWRQGREEEAIGLQDGHHLLLYSNIDELRGHLQRLRRDPVWAQGIADNGRCFVEQHVAHSQLARRLADELGKPPLPVSISGWRTLWSRLSPF</sequence>
<organism evidence="2 3">
    <name type="scientific">Ectopseudomonas oleovorans</name>
    <name type="common">Pseudomonas oleovorans</name>
    <dbReference type="NCBI Taxonomy" id="301"/>
    <lineage>
        <taxon>Bacteria</taxon>
        <taxon>Pseudomonadati</taxon>
        <taxon>Pseudomonadota</taxon>
        <taxon>Gammaproteobacteria</taxon>
        <taxon>Pseudomonadales</taxon>
        <taxon>Pseudomonadaceae</taxon>
        <taxon>Ectopseudomonas</taxon>
    </lineage>
</organism>
<dbReference type="SUPFAM" id="SSF53756">
    <property type="entry name" value="UDP-Glycosyltransferase/glycogen phosphorylase"/>
    <property type="match status" value="1"/>
</dbReference>
<dbReference type="EMBL" id="RHRS01000064">
    <property type="protein sequence ID" value="RRW31372.1"/>
    <property type="molecule type" value="Genomic_DNA"/>
</dbReference>
<dbReference type="Pfam" id="PF13524">
    <property type="entry name" value="Glyco_trans_1_2"/>
    <property type="match status" value="1"/>
</dbReference>
<name>A0A061CP84_ECTOL</name>
<dbReference type="GO" id="GO:0016740">
    <property type="term" value="F:transferase activity"/>
    <property type="evidence" value="ECO:0007669"/>
    <property type="project" value="UniProtKB-KW"/>
</dbReference>
<reference evidence="2 3" key="1">
    <citation type="submission" date="2018-10" db="EMBL/GenBank/DDBJ databases">
        <title>Transmission dynamics of multidrug resistant bacteria on intensive care unit surfaces.</title>
        <authorList>
            <person name="D'Souza A.W."/>
            <person name="Potter R.F."/>
            <person name="Wallace M."/>
            <person name="Shupe A."/>
            <person name="Patel S."/>
            <person name="Sun S."/>
            <person name="Gul D."/>
            <person name="Kwon J.H."/>
            <person name="Andleeb S."/>
            <person name="Burnham C.-A.D."/>
            <person name="Dantas G."/>
        </authorList>
    </citation>
    <scope>NUCLEOTIDE SEQUENCE [LARGE SCALE GENOMIC DNA]</scope>
    <source>
        <strain evidence="2 3">PO_271</strain>
    </source>
</reference>
<evidence type="ECO:0000313" key="3">
    <source>
        <dbReference type="Proteomes" id="UP000272833"/>
    </source>
</evidence>
<accession>A0A061CP84</accession>
<comment type="caution">
    <text evidence="2">The sequence shown here is derived from an EMBL/GenBank/DDBJ whole genome shotgun (WGS) entry which is preliminary data.</text>
</comment>
<gene>
    <name evidence="2" type="ORF">EGJ44_18830</name>
</gene>
<evidence type="ECO:0000259" key="1">
    <source>
        <dbReference type="Pfam" id="PF13524"/>
    </source>
</evidence>
<protein>
    <submittedName>
        <fullName evidence="2">Glycosyltransferase family 1 protein</fullName>
    </submittedName>
</protein>
<dbReference type="AlphaFoldDB" id="A0A061CP84"/>
<dbReference type="InterPro" id="IPR055259">
    <property type="entry name" value="YkvP/CgeB_Glyco_trans-like"/>
</dbReference>
<evidence type="ECO:0000313" key="2">
    <source>
        <dbReference type="EMBL" id="RRW31372.1"/>
    </source>
</evidence>
<dbReference type="Gene3D" id="3.40.50.2000">
    <property type="entry name" value="Glycogen Phosphorylase B"/>
    <property type="match status" value="1"/>
</dbReference>
<dbReference type="Proteomes" id="UP000272833">
    <property type="component" value="Unassembled WGS sequence"/>
</dbReference>
<proteinExistence type="predicted"/>
<keyword evidence="2" id="KW-0808">Transferase</keyword>